<reference evidence="2" key="1">
    <citation type="submission" date="2019-08" db="EMBL/GenBank/DDBJ databases">
        <authorList>
            <person name="Kucharzyk K."/>
            <person name="Murdoch R.W."/>
            <person name="Higgins S."/>
            <person name="Loffler F."/>
        </authorList>
    </citation>
    <scope>NUCLEOTIDE SEQUENCE</scope>
</reference>
<feature type="compositionally biased region" description="Basic and acidic residues" evidence="1">
    <location>
        <begin position="623"/>
        <end position="636"/>
    </location>
</feature>
<sequence>MHRLIDTTRCGTSAAAGGASISAAASASARQPLWRSERRTKPDVEGAVRGAIALVRLVFLVEQVLDPQIAGSPGAEVVAERGIDHRVILHPVRPVGDVMRRHVARKRLGDLAGRGDGQVMMRDGGPAGRDRIVGIGIGRGQIETRRDPVMAGKLQPRAARMPRHLRIAAPGLTAGGGGVIPADQILGVEIEGGGAQACGLAPAFLDADVGALAVLALQLRVAIDAVKLVKRGGAEAVAKRGAQQQVVLQPVDRRDPARGEAAEIAVGVVAQREGQVELFRRGPVQLAEGAVGAGRGAAGFLLGGVGAEGEPRRRPQICRALIAELGAGAVERVAPAVRARLPVAVEPGRLERVGDGAGDEIGEDARALAVAGGIVVARRAGDIAFVIVELAPALLGKAVRAERQPVREGVLAEEAEPVGAIAVGLVVAVVLVAGREAMRRDMRIGQRGLGVLGLGGDRIAELAGGILAVFGGDRLLGAKFRRALGGDVDHAGHRLRAVKRRVRALEHLDAADIGGRERAEVIGALGRGRVAHLDAVDEDGDVLRRRAAQIERGGGADRARTVHRDPGQAREIIGDAGVAGLRERVGGDDGDGGAGAVGAGGLEIGRDGDLVERGGVLGAGGQRGDEGGGEKQRDAQGLHAELPQGGAGPLVKRNLTGDPADGDNHHCGWPLT</sequence>
<feature type="region of interest" description="Disordered" evidence="1">
    <location>
        <begin position="613"/>
        <end position="672"/>
    </location>
</feature>
<comment type="caution">
    <text evidence="2">The sequence shown here is derived from an EMBL/GenBank/DDBJ whole genome shotgun (WGS) entry which is preliminary data.</text>
</comment>
<protein>
    <submittedName>
        <fullName evidence="2">Uncharacterized protein</fullName>
    </submittedName>
</protein>
<name>A0A644VAK9_9ZZZZ</name>
<organism evidence="2">
    <name type="scientific">bioreactor metagenome</name>
    <dbReference type="NCBI Taxonomy" id="1076179"/>
    <lineage>
        <taxon>unclassified sequences</taxon>
        <taxon>metagenomes</taxon>
        <taxon>ecological metagenomes</taxon>
    </lineage>
</organism>
<evidence type="ECO:0000256" key="1">
    <source>
        <dbReference type="SAM" id="MobiDB-lite"/>
    </source>
</evidence>
<evidence type="ECO:0000313" key="2">
    <source>
        <dbReference type="EMBL" id="MPL88379.1"/>
    </source>
</evidence>
<proteinExistence type="predicted"/>
<dbReference type="AlphaFoldDB" id="A0A644VAK9"/>
<dbReference type="EMBL" id="VSSQ01000256">
    <property type="protein sequence ID" value="MPL88379.1"/>
    <property type="molecule type" value="Genomic_DNA"/>
</dbReference>
<accession>A0A644VAK9</accession>
<gene>
    <name evidence="2" type="ORF">SDC9_34399</name>
</gene>
<dbReference type="AntiFam" id="ANF00164">
    <property type="entry name" value="Shadow ORF (opposite btuB)"/>
</dbReference>